<gene>
    <name evidence="10" type="ORF">PHLGIDRAFT_63471</name>
</gene>
<dbReference type="HOGENOM" id="CLU_033167_0_0_1"/>
<dbReference type="Pfam" id="PF04577">
    <property type="entry name" value="Glyco_transf_61"/>
    <property type="match status" value="1"/>
</dbReference>
<evidence type="ECO:0000256" key="6">
    <source>
        <dbReference type="ARBA" id="ARBA00023136"/>
    </source>
</evidence>
<evidence type="ECO:0000256" key="8">
    <source>
        <dbReference type="SAM" id="SignalP"/>
    </source>
</evidence>
<evidence type="ECO:0000256" key="2">
    <source>
        <dbReference type="ARBA" id="ARBA00022676"/>
    </source>
</evidence>
<evidence type="ECO:0000256" key="4">
    <source>
        <dbReference type="ARBA" id="ARBA00022692"/>
    </source>
</evidence>
<evidence type="ECO:0000256" key="1">
    <source>
        <dbReference type="ARBA" id="ARBA00004167"/>
    </source>
</evidence>
<keyword evidence="11" id="KW-1185">Reference proteome</keyword>
<dbReference type="PANTHER" id="PTHR20961">
    <property type="entry name" value="GLYCOSYLTRANSFERASE"/>
    <property type="match status" value="1"/>
</dbReference>
<proteinExistence type="predicted"/>
<dbReference type="STRING" id="745531.A0A0C3SD65"/>
<dbReference type="EMBL" id="KN840445">
    <property type="protein sequence ID" value="KIP11547.1"/>
    <property type="molecule type" value="Genomic_DNA"/>
</dbReference>
<protein>
    <recommendedName>
        <fullName evidence="9">Glycosyltransferase 61 catalytic domain-containing protein</fullName>
    </recommendedName>
</protein>
<dbReference type="Proteomes" id="UP000053257">
    <property type="component" value="Unassembled WGS sequence"/>
</dbReference>
<feature type="signal peptide" evidence="8">
    <location>
        <begin position="1"/>
        <end position="25"/>
    </location>
</feature>
<organism evidence="10 11">
    <name type="scientific">Phlebiopsis gigantea (strain 11061_1 CR5-6)</name>
    <name type="common">White-rot fungus</name>
    <name type="synonym">Peniophora gigantea</name>
    <dbReference type="NCBI Taxonomy" id="745531"/>
    <lineage>
        <taxon>Eukaryota</taxon>
        <taxon>Fungi</taxon>
        <taxon>Dikarya</taxon>
        <taxon>Basidiomycota</taxon>
        <taxon>Agaricomycotina</taxon>
        <taxon>Agaricomycetes</taxon>
        <taxon>Polyporales</taxon>
        <taxon>Phanerochaetaceae</taxon>
        <taxon>Phlebiopsis</taxon>
    </lineage>
</organism>
<dbReference type="GO" id="GO:0005783">
    <property type="term" value="C:endoplasmic reticulum"/>
    <property type="evidence" value="ECO:0007669"/>
    <property type="project" value="TreeGrafter"/>
</dbReference>
<evidence type="ECO:0000313" key="10">
    <source>
        <dbReference type="EMBL" id="KIP11547.1"/>
    </source>
</evidence>
<evidence type="ECO:0000256" key="7">
    <source>
        <dbReference type="ARBA" id="ARBA00023180"/>
    </source>
</evidence>
<evidence type="ECO:0000256" key="3">
    <source>
        <dbReference type="ARBA" id="ARBA00022679"/>
    </source>
</evidence>
<feature type="chain" id="PRO_5002169841" description="Glycosyltransferase 61 catalytic domain-containing protein" evidence="8">
    <location>
        <begin position="26"/>
        <end position="534"/>
    </location>
</feature>
<keyword evidence="5" id="KW-1133">Transmembrane helix</keyword>
<keyword evidence="3" id="KW-0808">Transferase</keyword>
<evidence type="ECO:0000256" key="5">
    <source>
        <dbReference type="ARBA" id="ARBA00022989"/>
    </source>
</evidence>
<keyword evidence="4" id="KW-0812">Transmembrane</keyword>
<dbReference type="InterPro" id="IPR049625">
    <property type="entry name" value="Glyco_transf_61_cat"/>
</dbReference>
<keyword evidence="7" id="KW-0325">Glycoprotein</keyword>
<feature type="domain" description="Glycosyltransferase 61 catalytic" evidence="9">
    <location>
        <begin position="322"/>
        <end position="457"/>
    </location>
</feature>
<keyword evidence="2" id="KW-0328">Glycosyltransferase</keyword>
<accession>A0A0C3SD65</accession>
<name>A0A0C3SD65_PHLG1</name>
<keyword evidence="6" id="KW-0472">Membrane</keyword>
<dbReference type="PANTHER" id="PTHR20961:SF38">
    <property type="entry name" value="PROTEIN O-LINKED-MANNOSE BETA-1,4-N-ACETYLGLUCOSAMINYLTRANSFERASE 2"/>
    <property type="match status" value="1"/>
</dbReference>
<dbReference type="OrthoDB" id="529273at2759"/>
<evidence type="ECO:0000313" key="11">
    <source>
        <dbReference type="Proteomes" id="UP000053257"/>
    </source>
</evidence>
<comment type="subcellular location">
    <subcellularLocation>
        <location evidence="1">Membrane</location>
        <topology evidence="1">Single-pass membrane protein</topology>
    </subcellularLocation>
</comment>
<dbReference type="GO" id="GO:0016020">
    <property type="term" value="C:membrane"/>
    <property type="evidence" value="ECO:0007669"/>
    <property type="project" value="UniProtKB-SubCell"/>
</dbReference>
<dbReference type="InterPro" id="IPR007657">
    <property type="entry name" value="Glycosyltransferase_61"/>
</dbReference>
<dbReference type="GO" id="GO:0035269">
    <property type="term" value="P:protein O-linked glycosylation via mannose"/>
    <property type="evidence" value="ECO:0007669"/>
    <property type="project" value="TreeGrafter"/>
</dbReference>
<sequence>MARTRTMRDALLVLVGALCMHIATSFLGAFQPDLFASDSGVGSFPDHHDAHDLNVQKSFNAAKNPPKQTTPVIHTSQTNLAFDLPETIVESHAPGWTVFKNLYMANGTLFVVSSHPYSDFPDIKFMTSTGLPAENTPENIAARMPTSKDLDFITPEQARARWGPVATETQPQIAPNRVYSVQGNTFLINDPSQFLDHYYHFCAELLLGTWAFWQGTHNIKVNSKHADLMTAPPVTRAIFPHADANGWRDRPSFNSYFLRAAFPSLTVEVAEDWHDRVLSTSADGAHARAWHFDKVLLADRSAAFRGDICGTQVHRTAGEAFHHMRNAGRLSKWWWEPVRRAVLRFANIDESVLDIGVRAAAQADKQTNGVAALPAYGEKVVVTYINRQGVRRHLIDEDHARLVDDIAKLCEKNGWEWNDVKAERLTKEQQLELVARTTVLLGVHGNGLTHLIMMSPTPISTVIELFYPNGFAHDYEWTARALGHKHFAVWNDTYHTYPNLPWVNYPEGFQGTRIPVHAPTVTQIIEDRIAGRLP</sequence>
<keyword evidence="8" id="KW-0732">Signal</keyword>
<evidence type="ECO:0000259" key="9">
    <source>
        <dbReference type="Pfam" id="PF04577"/>
    </source>
</evidence>
<dbReference type="GO" id="GO:0097363">
    <property type="term" value="F:protein O-acetylglucosaminyltransferase activity"/>
    <property type="evidence" value="ECO:0007669"/>
    <property type="project" value="TreeGrafter"/>
</dbReference>
<dbReference type="AlphaFoldDB" id="A0A0C3SD65"/>
<reference evidence="10 11" key="1">
    <citation type="journal article" date="2014" name="PLoS Genet.">
        <title>Analysis of the Phlebiopsis gigantea genome, transcriptome and secretome provides insight into its pioneer colonization strategies of wood.</title>
        <authorList>
            <person name="Hori C."/>
            <person name="Ishida T."/>
            <person name="Igarashi K."/>
            <person name="Samejima M."/>
            <person name="Suzuki H."/>
            <person name="Master E."/>
            <person name="Ferreira P."/>
            <person name="Ruiz-Duenas F.J."/>
            <person name="Held B."/>
            <person name="Canessa P."/>
            <person name="Larrondo L.F."/>
            <person name="Schmoll M."/>
            <person name="Druzhinina I.S."/>
            <person name="Kubicek C.P."/>
            <person name="Gaskell J.A."/>
            <person name="Kersten P."/>
            <person name="St John F."/>
            <person name="Glasner J."/>
            <person name="Sabat G."/>
            <person name="Splinter BonDurant S."/>
            <person name="Syed K."/>
            <person name="Yadav J."/>
            <person name="Mgbeahuruike A.C."/>
            <person name="Kovalchuk A."/>
            <person name="Asiegbu F.O."/>
            <person name="Lackner G."/>
            <person name="Hoffmeister D."/>
            <person name="Rencoret J."/>
            <person name="Gutierrez A."/>
            <person name="Sun H."/>
            <person name="Lindquist E."/>
            <person name="Barry K."/>
            <person name="Riley R."/>
            <person name="Grigoriev I.V."/>
            <person name="Henrissat B."/>
            <person name="Kues U."/>
            <person name="Berka R.M."/>
            <person name="Martinez A.T."/>
            <person name="Covert S.F."/>
            <person name="Blanchette R.A."/>
            <person name="Cullen D."/>
        </authorList>
    </citation>
    <scope>NUCLEOTIDE SEQUENCE [LARGE SCALE GENOMIC DNA]</scope>
    <source>
        <strain evidence="10 11">11061_1 CR5-6</strain>
    </source>
</reference>